<feature type="transmembrane region" description="Helical" evidence="1">
    <location>
        <begin position="46"/>
        <end position="65"/>
    </location>
</feature>
<evidence type="ECO:0000313" key="2">
    <source>
        <dbReference type="EMBL" id="MBW66130.1"/>
    </source>
</evidence>
<accession>A0A2M4CL99</accession>
<keyword evidence="1" id="KW-1133">Transmembrane helix</keyword>
<evidence type="ECO:0000256" key="1">
    <source>
        <dbReference type="SAM" id="Phobius"/>
    </source>
</evidence>
<organism evidence="2">
    <name type="scientific">Anopheles darlingi</name>
    <name type="common">Mosquito</name>
    <dbReference type="NCBI Taxonomy" id="43151"/>
    <lineage>
        <taxon>Eukaryota</taxon>
        <taxon>Metazoa</taxon>
        <taxon>Ecdysozoa</taxon>
        <taxon>Arthropoda</taxon>
        <taxon>Hexapoda</taxon>
        <taxon>Insecta</taxon>
        <taxon>Pterygota</taxon>
        <taxon>Neoptera</taxon>
        <taxon>Endopterygota</taxon>
        <taxon>Diptera</taxon>
        <taxon>Nematocera</taxon>
        <taxon>Culicoidea</taxon>
        <taxon>Culicidae</taxon>
        <taxon>Anophelinae</taxon>
        <taxon>Anopheles</taxon>
    </lineage>
</organism>
<name>A0A2M4CL99_ANODA</name>
<dbReference type="AlphaFoldDB" id="A0A2M4CL99"/>
<reference evidence="2" key="1">
    <citation type="submission" date="2018-01" db="EMBL/GenBank/DDBJ databases">
        <title>An insight into the sialome of Amazonian anophelines.</title>
        <authorList>
            <person name="Ribeiro J.M."/>
            <person name="Scarpassa V."/>
            <person name="Calvo E."/>
        </authorList>
    </citation>
    <scope>NUCLEOTIDE SEQUENCE</scope>
</reference>
<protein>
    <submittedName>
        <fullName evidence="2">Uncharacterized protein</fullName>
    </submittedName>
</protein>
<feature type="transmembrane region" description="Helical" evidence="1">
    <location>
        <begin position="19"/>
        <end position="39"/>
    </location>
</feature>
<feature type="transmembrane region" description="Helical" evidence="1">
    <location>
        <begin position="71"/>
        <end position="92"/>
    </location>
</feature>
<sequence>MNDAPVCCFCTFCLSTTRLLVRTVLCWFVCCDLFCAYPFPPLLSKCVLFTLCAFFLVFLIIWLLLCFPPLFSLFFFCSVIFTPLYGSIARILA</sequence>
<keyword evidence="1" id="KW-0472">Membrane</keyword>
<dbReference type="EMBL" id="GGFL01001952">
    <property type="protein sequence ID" value="MBW66130.1"/>
    <property type="molecule type" value="Transcribed_RNA"/>
</dbReference>
<keyword evidence="1" id="KW-0812">Transmembrane</keyword>
<proteinExistence type="predicted"/>